<proteinExistence type="predicted"/>
<evidence type="ECO:0000256" key="1">
    <source>
        <dbReference type="SAM" id="Phobius"/>
    </source>
</evidence>
<dbReference type="EMBL" id="CP054143">
    <property type="protein sequence ID" value="QKJ66973.1"/>
    <property type="molecule type" value="Genomic_DNA"/>
</dbReference>
<dbReference type="GO" id="GO:0004519">
    <property type="term" value="F:endonuclease activity"/>
    <property type="evidence" value="ECO:0007669"/>
    <property type="project" value="UniProtKB-KW"/>
</dbReference>
<dbReference type="GO" id="GO:0003677">
    <property type="term" value="F:DNA binding"/>
    <property type="evidence" value="ECO:0007669"/>
    <property type="project" value="InterPro"/>
</dbReference>
<name>A0A6M8SP15_9NEIS</name>
<gene>
    <name evidence="3" type="ORF">HQN60_09855</name>
</gene>
<evidence type="ECO:0000259" key="2">
    <source>
        <dbReference type="Pfam" id="PF04471"/>
    </source>
</evidence>
<reference evidence="3 4" key="1">
    <citation type="submission" date="2020-05" db="EMBL/GenBank/DDBJ databases">
        <title>Complete genome sequence of Deefgea sp. D17.</title>
        <authorList>
            <person name="Bae J.-W."/>
            <person name="Han J.E."/>
        </authorList>
    </citation>
    <scope>NUCLEOTIDE SEQUENCE [LARGE SCALE GENOMIC DNA]</scope>
    <source>
        <strain evidence="3 4">D17</strain>
    </source>
</reference>
<keyword evidence="1" id="KW-0812">Transmembrane</keyword>
<accession>A0A6M8SP15</accession>
<organism evidence="3 4">
    <name type="scientific">Deefgea piscis</name>
    <dbReference type="NCBI Taxonomy" id="2739061"/>
    <lineage>
        <taxon>Bacteria</taxon>
        <taxon>Pseudomonadati</taxon>
        <taxon>Pseudomonadota</taxon>
        <taxon>Betaproteobacteria</taxon>
        <taxon>Neisseriales</taxon>
        <taxon>Chitinibacteraceae</taxon>
        <taxon>Deefgea</taxon>
    </lineage>
</organism>
<dbReference type="RefSeq" id="WP_173533476.1">
    <property type="nucleotide sequence ID" value="NZ_CP054143.1"/>
</dbReference>
<dbReference type="InterPro" id="IPR007560">
    <property type="entry name" value="Restrct_endonuc_IV_Mrr"/>
</dbReference>
<sequence length="257" mass="30208">MSTLNAFFRQLIQIRYTAIFFIFIPTIFIVGYVFIRLFLEDAFYFKILLPQLHLAIFLIVSLCYFSIILFIFINKENKPNPSSRHRTQIKESTTQFKKITLSAISQYLERPTWQIDLINNLNEQQFKQLCIAYYQVKGIKYSLFTMGVNNSLDILIWKNEVISKVIHCSTLAIIDLVEIRHFLGVMVHERATEGLILHRGHVSEAAHLFANSHQIQLRSEYDLLAQIELLTEKKQRRLWALLRRIKGAELDEESLKN</sequence>
<protein>
    <submittedName>
        <fullName evidence="3">Restriction endonuclease</fullName>
    </submittedName>
</protein>
<keyword evidence="4" id="KW-1185">Reference proteome</keyword>
<feature type="transmembrane region" description="Helical" evidence="1">
    <location>
        <begin position="16"/>
        <end position="39"/>
    </location>
</feature>
<keyword evidence="1" id="KW-0472">Membrane</keyword>
<keyword evidence="3" id="KW-0378">Hydrolase</keyword>
<keyword evidence="3" id="KW-0540">Nuclease</keyword>
<feature type="domain" description="Restriction endonuclease type IV Mrr" evidence="2">
    <location>
        <begin position="119"/>
        <end position="224"/>
    </location>
</feature>
<evidence type="ECO:0000313" key="4">
    <source>
        <dbReference type="Proteomes" id="UP000504844"/>
    </source>
</evidence>
<feature type="transmembrane region" description="Helical" evidence="1">
    <location>
        <begin position="51"/>
        <end position="73"/>
    </location>
</feature>
<evidence type="ECO:0000313" key="3">
    <source>
        <dbReference type="EMBL" id="QKJ66973.1"/>
    </source>
</evidence>
<dbReference type="GO" id="GO:0009307">
    <property type="term" value="P:DNA restriction-modification system"/>
    <property type="evidence" value="ECO:0007669"/>
    <property type="project" value="InterPro"/>
</dbReference>
<dbReference type="AlphaFoldDB" id="A0A6M8SP15"/>
<dbReference type="Pfam" id="PF04471">
    <property type="entry name" value="Mrr_cat"/>
    <property type="match status" value="1"/>
</dbReference>
<dbReference type="KEGG" id="dee:HQN60_09855"/>
<keyword evidence="1" id="KW-1133">Transmembrane helix</keyword>
<keyword evidence="3" id="KW-0255">Endonuclease</keyword>
<dbReference type="Proteomes" id="UP000504844">
    <property type="component" value="Chromosome"/>
</dbReference>